<proteinExistence type="predicted"/>
<evidence type="ECO:0000313" key="1">
    <source>
        <dbReference type="EMBL" id="BCO09304.1"/>
    </source>
</evidence>
<evidence type="ECO:0000313" key="2">
    <source>
        <dbReference type="Proteomes" id="UP001063350"/>
    </source>
</evidence>
<protein>
    <submittedName>
        <fullName evidence="1">Uncharacterized protein</fullName>
    </submittedName>
</protein>
<organism evidence="1 2">
    <name type="scientific">Desulfolithobacter dissulfuricans</name>
    <dbReference type="NCBI Taxonomy" id="2795293"/>
    <lineage>
        <taxon>Bacteria</taxon>
        <taxon>Pseudomonadati</taxon>
        <taxon>Thermodesulfobacteriota</taxon>
        <taxon>Desulfobulbia</taxon>
        <taxon>Desulfobulbales</taxon>
        <taxon>Desulfobulbaceae</taxon>
        <taxon>Desulfolithobacter</taxon>
    </lineage>
</organism>
<sequence>MRWQQKLTKKELRHLHETGARTLADVRENVLYQSKMFFPCWECVEIGRKLGIEVELTAFHSRSESE</sequence>
<keyword evidence="2" id="KW-1185">Reference proteome</keyword>
<reference evidence="1" key="1">
    <citation type="submission" date="2020-12" db="EMBL/GenBank/DDBJ databases">
        <title>Desulfobium dissulfuricans gen. nov., sp. nov., a novel mesophilic, sulfate-reducing bacterium isolated from a deep-sea hydrothermal vent.</title>
        <authorList>
            <person name="Hashimoto Y."/>
            <person name="Tame A."/>
            <person name="Sawayama S."/>
            <person name="Miyazaki J."/>
            <person name="Takai K."/>
            <person name="Nakagawa S."/>
        </authorList>
    </citation>
    <scope>NUCLEOTIDE SEQUENCE</scope>
    <source>
        <strain evidence="1">GF1</strain>
    </source>
</reference>
<dbReference type="AlphaFoldDB" id="A0A915XI14"/>
<name>A0A915XI14_9BACT</name>
<accession>A0A915XI14</accession>
<dbReference type="Proteomes" id="UP001063350">
    <property type="component" value="Chromosome"/>
</dbReference>
<dbReference type="EMBL" id="AP024233">
    <property type="protein sequence ID" value="BCO09304.1"/>
    <property type="molecule type" value="Genomic_DNA"/>
</dbReference>
<gene>
    <name evidence="1" type="ORF">GF1_16800</name>
</gene>
<dbReference type="KEGG" id="ddu:GF1_16800"/>